<dbReference type="Proteomes" id="UP000199058">
    <property type="component" value="Unassembled WGS sequence"/>
</dbReference>
<dbReference type="SUPFAM" id="SSF52833">
    <property type="entry name" value="Thioredoxin-like"/>
    <property type="match status" value="1"/>
</dbReference>
<dbReference type="InterPro" id="IPR036249">
    <property type="entry name" value="Thioredoxin-like_sf"/>
</dbReference>
<evidence type="ECO:0000256" key="3">
    <source>
        <dbReference type="PROSITE-ProRule" id="PRU01282"/>
    </source>
</evidence>
<protein>
    <recommendedName>
        <fullName evidence="4">Arsenate reductase</fullName>
        <ecNumber evidence="4">1.20.4.1</ecNumber>
    </recommendedName>
</protein>
<reference evidence="5 6" key="1">
    <citation type="submission" date="2016-10" db="EMBL/GenBank/DDBJ databases">
        <authorList>
            <person name="de Groot N.N."/>
        </authorList>
    </citation>
    <scope>NUCLEOTIDE SEQUENCE [LARGE SCALE GENOMIC DNA]</scope>
    <source>
        <strain evidence="5 6">DSM 18438</strain>
    </source>
</reference>
<dbReference type="OrthoDB" id="9790554at2"/>
<organism evidence="5 6">
    <name type="scientific">Marinospirillum celere</name>
    <dbReference type="NCBI Taxonomy" id="1122252"/>
    <lineage>
        <taxon>Bacteria</taxon>
        <taxon>Pseudomonadati</taxon>
        <taxon>Pseudomonadota</taxon>
        <taxon>Gammaproteobacteria</taxon>
        <taxon>Oceanospirillales</taxon>
        <taxon>Oceanospirillaceae</taxon>
        <taxon>Marinospirillum</taxon>
    </lineage>
</organism>
<evidence type="ECO:0000256" key="4">
    <source>
        <dbReference type="RuleBase" id="RU362029"/>
    </source>
</evidence>
<dbReference type="PANTHER" id="PTHR30041:SF4">
    <property type="entry name" value="ARSENATE REDUCTASE"/>
    <property type="match status" value="1"/>
</dbReference>
<dbReference type="Pfam" id="PF03960">
    <property type="entry name" value="ArsC"/>
    <property type="match status" value="1"/>
</dbReference>
<evidence type="ECO:0000256" key="1">
    <source>
        <dbReference type="ARBA" id="ARBA00007198"/>
    </source>
</evidence>
<keyword evidence="2 4" id="KW-0560">Oxidoreductase</keyword>
<dbReference type="RefSeq" id="WP_091959286.1">
    <property type="nucleotide sequence ID" value="NZ_FOLH01000001.1"/>
</dbReference>
<evidence type="ECO:0000313" key="6">
    <source>
        <dbReference type="Proteomes" id="UP000199058"/>
    </source>
</evidence>
<dbReference type="GO" id="GO:0008794">
    <property type="term" value="F:arsenate reductase (glutaredoxin) activity"/>
    <property type="evidence" value="ECO:0007669"/>
    <property type="project" value="UniProtKB-UniRule"/>
</dbReference>
<dbReference type="EC" id="1.20.4.1" evidence="4"/>
<dbReference type="Gene3D" id="3.40.30.10">
    <property type="entry name" value="Glutaredoxin"/>
    <property type="match status" value="1"/>
</dbReference>
<evidence type="ECO:0000313" key="5">
    <source>
        <dbReference type="EMBL" id="SFB88650.1"/>
    </source>
</evidence>
<comment type="similarity">
    <text evidence="1 3 4">Belongs to the ArsC family.</text>
</comment>
<gene>
    <name evidence="5" type="ORF">SAMN05660443_0733</name>
</gene>
<proteinExistence type="inferred from homology"/>
<name>A0A1I1EUN9_9GAMM</name>
<evidence type="ECO:0000256" key="2">
    <source>
        <dbReference type="ARBA" id="ARBA00023002"/>
    </source>
</evidence>
<keyword evidence="6" id="KW-1185">Reference proteome</keyword>
<dbReference type="NCBIfam" id="TIGR00014">
    <property type="entry name" value="arsC"/>
    <property type="match status" value="1"/>
</dbReference>
<dbReference type="STRING" id="1122252.SAMN05660443_0733"/>
<dbReference type="EMBL" id="FOLH01000001">
    <property type="protein sequence ID" value="SFB88650.1"/>
    <property type="molecule type" value="Genomic_DNA"/>
</dbReference>
<dbReference type="PANTHER" id="PTHR30041">
    <property type="entry name" value="ARSENATE REDUCTASE"/>
    <property type="match status" value="1"/>
</dbReference>
<dbReference type="InterPro" id="IPR006659">
    <property type="entry name" value="Arsenate_reductase"/>
</dbReference>
<accession>A0A1I1EUN9</accession>
<sequence>MTARLLHNPRCSKSRQALQLLEEKGLSFEVRKYLDEPLDATELKQLLKQLDMSARDLMRKGESVYKELNLADSSLTEEQLLQALVGHPKLIERPILINNGKAVVGRPPEQVLDIIEL</sequence>
<dbReference type="InterPro" id="IPR006660">
    <property type="entry name" value="Arsenate_reductase-like"/>
</dbReference>
<dbReference type="PROSITE" id="PS51353">
    <property type="entry name" value="ARSC"/>
    <property type="match status" value="1"/>
</dbReference>
<comment type="catalytic activity">
    <reaction evidence="4">
        <text>[glutaredoxin]-dithiol + arsenate + glutathione + H(+) = glutathionyl-S-S-[glutaredoxin] + arsenite + H2O</text>
        <dbReference type="Rhea" id="RHEA:22016"/>
        <dbReference type="Rhea" id="RHEA-COMP:10729"/>
        <dbReference type="Rhea" id="RHEA-COMP:17668"/>
        <dbReference type="ChEBI" id="CHEBI:15377"/>
        <dbReference type="ChEBI" id="CHEBI:15378"/>
        <dbReference type="ChEBI" id="CHEBI:29242"/>
        <dbReference type="ChEBI" id="CHEBI:29950"/>
        <dbReference type="ChEBI" id="CHEBI:48597"/>
        <dbReference type="ChEBI" id="CHEBI:57925"/>
        <dbReference type="ChEBI" id="CHEBI:146199"/>
        <dbReference type="EC" id="1.20.4.1"/>
    </reaction>
</comment>
<dbReference type="AlphaFoldDB" id="A0A1I1EUN9"/>
<dbReference type="CDD" id="cd03034">
    <property type="entry name" value="ArsC_ArsC"/>
    <property type="match status" value="1"/>
</dbReference>